<dbReference type="EMBL" id="CP108195">
    <property type="protein sequence ID" value="WTS13174.1"/>
    <property type="molecule type" value="Genomic_DNA"/>
</dbReference>
<keyword evidence="2" id="KW-0804">Transcription</keyword>
<dbReference type="PANTHER" id="PTHR43130:SF3">
    <property type="entry name" value="HTH-TYPE TRANSCRIPTIONAL REGULATOR RV1931C"/>
    <property type="match status" value="1"/>
</dbReference>
<protein>
    <submittedName>
        <fullName evidence="4">Helix-turn-helix domain-containing protein</fullName>
    </submittedName>
</protein>
<dbReference type="GO" id="GO:0003700">
    <property type="term" value="F:DNA-binding transcription factor activity"/>
    <property type="evidence" value="ECO:0007669"/>
    <property type="project" value="InterPro"/>
</dbReference>
<name>A0AAU1U9P3_9ACTN</name>
<dbReference type="Gene3D" id="3.40.50.880">
    <property type="match status" value="1"/>
</dbReference>
<organism evidence="4">
    <name type="scientific">Streptomyces sp. NBC_00119</name>
    <dbReference type="NCBI Taxonomy" id="2975659"/>
    <lineage>
        <taxon>Bacteria</taxon>
        <taxon>Bacillati</taxon>
        <taxon>Actinomycetota</taxon>
        <taxon>Actinomycetes</taxon>
        <taxon>Kitasatosporales</taxon>
        <taxon>Streptomycetaceae</taxon>
        <taxon>Streptomyces</taxon>
    </lineage>
</organism>
<dbReference type="InterPro" id="IPR029062">
    <property type="entry name" value="Class_I_gatase-like"/>
</dbReference>
<evidence type="ECO:0000313" key="4">
    <source>
        <dbReference type="EMBL" id="WTS13174.1"/>
    </source>
</evidence>
<proteinExistence type="predicted"/>
<evidence type="ECO:0000259" key="3">
    <source>
        <dbReference type="PROSITE" id="PS01124"/>
    </source>
</evidence>
<accession>A0AAU1U9P3</accession>
<dbReference type="PANTHER" id="PTHR43130">
    <property type="entry name" value="ARAC-FAMILY TRANSCRIPTIONAL REGULATOR"/>
    <property type="match status" value="1"/>
</dbReference>
<dbReference type="SUPFAM" id="SSF46689">
    <property type="entry name" value="Homeodomain-like"/>
    <property type="match status" value="2"/>
</dbReference>
<dbReference type="InterPro" id="IPR009057">
    <property type="entry name" value="Homeodomain-like_sf"/>
</dbReference>
<reference evidence="4" key="1">
    <citation type="submission" date="2022-10" db="EMBL/GenBank/DDBJ databases">
        <title>The complete genomes of actinobacterial strains from the NBC collection.</title>
        <authorList>
            <person name="Joergensen T.S."/>
            <person name="Alvarez Arevalo M."/>
            <person name="Sterndorff E.B."/>
            <person name="Faurdal D."/>
            <person name="Vuksanovic O."/>
            <person name="Mourched A.-S."/>
            <person name="Charusanti P."/>
            <person name="Shaw S."/>
            <person name="Blin K."/>
            <person name="Weber T."/>
        </authorList>
    </citation>
    <scope>NUCLEOTIDE SEQUENCE</scope>
    <source>
        <strain evidence="4">NBC_00119</strain>
    </source>
</reference>
<dbReference type="SMART" id="SM00342">
    <property type="entry name" value="HTH_ARAC"/>
    <property type="match status" value="1"/>
</dbReference>
<dbReference type="InterPro" id="IPR018060">
    <property type="entry name" value="HTH_AraC"/>
</dbReference>
<dbReference type="GO" id="GO:0043565">
    <property type="term" value="F:sequence-specific DNA binding"/>
    <property type="evidence" value="ECO:0007669"/>
    <property type="project" value="InterPro"/>
</dbReference>
<dbReference type="CDD" id="cd03137">
    <property type="entry name" value="GATase1_AraC_1"/>
    <property type="match status" value="1"/>
</dbReference>
<dbReference type="AlphaFoldDB" id="A0AAU1U9P3"/>
<gene>
    <name evidence="4" type="ORF">OHU69_20245</name>
</gene>
<dbReference type="Pfam" id="PF01965">
    <property type="entry name" value="DJ-1_PfpI"/>
    <property type="match status" value="1"/>
</dbReference>
<evidence type="ECO:0000256" key="2">
    <source>
        <dbReference type="ARBA" id="ARBA00023163"/>
    </source>
</evidence>
<dbReference type="PROSITE" id="PS01124">
    <property type="entry name" value="HTH_ARAC_FAMILY_2"/>
    <property type="match status" value="1"/>
</dbReference>
<keyword evidence="1" id="KW-0805">Transcription regulation</keyword>
<dbReference type="InterPro" id="IPR002818">
    <property type="entry name" value="DJ-1/PfpI"/>
</dbReference>
<evidence type="ECO:0000256" key="1">
    <source>
        <dbReference type="ARBA" id="ARBA00023015"/>
    </source>
</evidence>
<dbReference type="InterPro" id="IPR052158">
    <property type="entry name" value="INH-QAR"/>
</dbReference>
<dbReference type="SUPFAM" id="SSF52317">
    <property type="entry name" value="Class I glutamine amidotransferase-like"/>
    <property type="match status" value="1"/>
</dbReference>
<dbReference type="Gene3D" id="1.10.10.60">
    <property type="entry name" value="Homeodomain-like"/>
    <property type="match status" value="1"/>
</dbReference>
<dbReference type="Pfam" id="PF12833">
    <property type="entry name" value="HTH_18"/>
    <property type="match status" value="1"/>
</dbReference>
<feature type="domain" description="HTH araC/xylS-type" evidence="3">
    <location>
        <begin position="215"/>
        <end position="313"/>
    </location>
</feature>
<sequence>MLKNVAAVLLDGVHPFELGVICEVFGLDRSDAGLPVYDFAAVSAEGPDLATHVPGMTISTPFGLERLEEADLIAVPAAGRIREGYPPELLDALRRAVDRGARVLSVCSGVFVLGEAGLLDGRRCAVHWRYAHELAVAFPRTRVDPDVLYVDEGPVITSAGTAAGIDACLHIVRTEHGSEVANAIARRMVIPPHRDGGQAQYVERPLPVTPCDTVGGVLAWMEAHLDQTLTVEELAARAHMSPRTFARRFQQETGTTPYRWLLRQRVLLAQELLEQTDETVESIAGRAGFGNAAAMRHQFMKALGTTPNAFRRTFRVRAVSASQASRRSA</sequence>